<dbReference type="EMBL" id="CM009297">
    <property type="protein sequence ID" value="PNT24154.1"/>
    <property type="molecule type" value="Genomic_DNA"/>
</dbReference>
<evidence type="ECO:0000313" key="3">
    <source>
        <dbReference type="Proteomes" id="UP000006729"/>
    </source>
</evidence>
<reference evidence="2 3" key="1">
    <citation type="journal article" date="2006" name="Science">
        <title>The genome of black cottonwood, Populus trichocarpa (Torr. &amp; Gray).</title>
        <authorList>
            <person name="Tuskan G.A."/>
            <person name="Difazio S."/>
            <person name="Jansson S."/>
            <person name="Bohlmann J."/>
            <person name="Grigoriev I."/>
            <person name="Hellsten U."/>
            <person name="Putnam N."/>
            <person name="Ralph S."/>
            <person name="Rombauts S."/>
            <person name="Salamov A."/>
            <person name="Schein J."/>
            <person name="Sterck L."/>
            <person name="Aerts A."/>
            <person name="Bhalerao R.R."/>
            <person name="Bhalerao R.P."/>
            <person name="Blaudez D."/>
            <person name="Boerjan W."/>
            <person name="Brun A."/>
            <person name="Brunner A."/>
            <person name="Busov V."/>
            <person name="Campbell M."/>
            <person name="Carlson J."/>
            <person name="Chalot M."/>
            <person name="Chapman J."/>
            <person name="Chen G.L."/>
            <person name="Cooper D."/>
            <person name="Coutinho P.M."/>
            <person name="Couturier J."/>
            <person name="Covert S."/>
            <person name="Cronk Q."/>
            <person name="Cunningham R."/>
            <person name="Davis J."/>
            <person name="Degroeve S."/>
            <person name="Dejardin A."/>
            <person name="Depamphilis C."/>
            <person name="Detter J."/>
            <person name="Dirks B."/>
            <person name="Dubchak I."/>
            <person name="Duplessis S."/>
            <person name="Ehlting J."/>
            <person name="Ellis B."/>
            <person name="Gendler K."/>
            <person name="Goodstein D."/>
            <person name="Gribskov M."/>
            <person name="Grimwood J."/>
            <person name="Groover A."/>
            <person name="Gunter L."/>
            <person name="Hamberger B."/>
            <person name="Heinze B."/>
            <person name="Helariutta Y."/>
            <person name="Henrissat B."/>
            <person name="Holligan D."/>
            <person name="Holt R."/>
            <person name="Huang W."/>
            <person name="Islam-Faridi N."/>
            <person name="Jones S."/>
            <person name="Jones-Rhoades M."/>
            <person name="Jorgensen R."/>
            <person name="Joshi C."/>
            <person name="Kangasjarvi J."/>
            <person name="Karlsson J."/>
            <person name="Kelleher C."/>
            <person name="Kirkpatrick R."/>
            <person name="Kirst M."/>
            <person name="Kohler A."/>
            <person name="Kalluri U."/>
            <person name="Larimer F."/>
            <person name="Leebens-Mack J."/>
            <person name="Leple J.C."/>
            <person name="Locascio P."/>
            <person name="Lou Y."/>
            <person name="Lucas S."/>
            <person name="Martin F."/>
            <person name="Montanini B."/>
            <person name="Napoli C."/>
            <person name="Nelson D.R."/>
            <person name="Nelson C."/>
            <person name="Nieminen K."/>
            <person name="Nilsson O."/>
            <person name="Pereda V."/>
            <person name="Peter G."/>
            <person name="Philippe R."/>
            <person name="Pilate G."/>
            <person name="Poliakov A."/>
            <person name="Razumovskaya J."/>
            <person name="Richardson P."/>
            <person name="Rinaldi C."/>
            <person name="Ritland K."/>
            <person name="Rouze P."/>
            <person name="Ryaboy D."/>
            <person name="Schmutz J."/>
            <person name="Schrader J."/>
            <person name="Segerman B."/>
            <person name="Shin H."/>
            <person name="Siddiqui A."/>
            <person name="Sterky F."/>
            <person name="Terry A."/>
            <person name="Tsai C.J."/>
            <person name="Uberbacher E."/>
            <person name="Unneberg P."/>
            <person name="Vahala J."/>
            <person name="Wall K."/>
            <person name="Wessler S."/>
            <person name="Yang G."/>
            <person name="Yin T."/>
            <person name="Douglas C."/>
            <person name="Marra M."/>
            <person name="Sandberg G."/>
            <person name="Van de Peer Y."/>
            <person name="Rokhsar D."/>
        </authorList>
    </citation>
    <scope>NUCLEOTIDE SEQUENCE [LARGE SCALE GENOMIC DNA]</scope>
    <source>
        <strain evidence="3">cv. Nisqually</strain>
    </source>
</reference>
<keyword evidence="1" id="KW-1133">Transmembrane helix</keyword>
<evidence type="ECO:0000256" key="1">
    <source>
        <dbReference type="SAM" id="Phobius"/>
    </source>
</evidence>
<organism evidence="2 3">
    <name type="scientific">Populus trichocarpa</name>
    <name type="common">Western balsam poplar</name>
    <name type="synonym">Populus balsamifera subsp. trichocarpa</name>
    <dbReference type="NCBI Taxonomy" id="3694"/>
    <lineage>
        <taxon>Eukaryota</taxon>
        <taxon>Viridiplantae</taxon>
        <taxon>Streptophyta</taxon>
        <taxon>Embryophyta</taxon>
        <taxon>Tracheophyta</taxon>
        <taxon>Spermatophyta</taxon>
        <taxon>Magnoliopsida</taxon>
        <taxon>eudicotyledons</taxon>
        <taxon>Gunneridae</taxon>
        <taxon>Pentapetalae</taxon>
        <taxon>rosids</taxon>
        <taxon>fabids</taxon>
        <taxon>Malpighiales</taxon>
        <taxon>Salicaceae</taxon>
        <taxon>Saliceae</taxon>
        <taxon>Populus</taxon>
    </lineage>
</organism>
<dbReference type="AlphaFoldDB" id="A0A2K1ZFV4"/>
<feature type="transmembrane region" description="Helical" evidence="1">
    <location>
        <begin position="28"/>
        <end position="45"/>
    </location>
</feature>
<keyword evidence="3" id="KW-1185">Reference proteome</keyword>
<sequence length="107" mass="12471">MLLNSEVLFHRLEKDDMAKKKDRAGLDFNKLVLATLLLTLFYHVIQNLLVGVPFLFYSFFYWFGGGGWLEWQKGFLALSWEHYLCRRCVDVCSMMLLISVCLSAVLI</sequence>
<accession>A0A2K1ZFV4</accession>
<feature type="transmembrane region" description="Helical" evidence="1">
    <location>
        <begin position="83"/>
        <end position="106"/>
    </location>
</feature>
<name>A0A2K1ZFV4_POPTR</name>
<feature type="transmembrane region" description="Helical" evidence="1">
    <location>
        <begin position="51"/>
        <end position="71"/>
    </location>
</feature>
<keyword evidence="1" id="KW-0472">Membrane</keyword>
<proteinExistence type="predicted"/>
<evidence type="ECO:0000313" key="2">
    <source>
        <dbReference type="EMBL" id="PNT24154.1"/>
    </source>
</evidence>
<gene>
    <name evidence="2" type="ORF">POPTR_008G119000</name>
</gene>
<dbReference type="Gramene" id="Potri.008G119000.1.v4.1">
    <property type="protein sequence ID" value="Potri.008G119000.1.v4.1"/>
    <property type="gene ID" value="Potri.008G119000.v4.1"/>
</dbReference>
<dbReference type="Proteomes" id="UP000006729">
    <property type="component" value="Chromosome 8"/>
</dbReference>
<protein>
    <submittedName>
        <fullName evidence="2">Uncharacterized protein</fullName>
    </submittedName>
</protein>
<keyword evidence="1" id="KW-0812">Transmembrane</keyword>
<dbReference type="InParanoid" id="A0A2K1ZFV4"/>